<organism evidence="1 2">
    <name type="scientific">Ornithinibacillus salinisoli</name>
    <dbReference type="NCBI Taxonomy" id="1848459"/>
    <lineage>
        <taxon>Bacteria</taxon>
        <taxon>Bacillati</taxon>
        <taxon>Bacillota</taxon>
        <taxon>Bacilli</taxon>
        <taxon>Bacillales</taxon>
        <taxon>Bacillaceae</taxon>
        <taxon>Ornithinibacillus</taxon>
    </lineage>
</organism>
<accession>A0ABW4VVL4</accession>
<keyword evidence="2" id="KW-1185">Reference proteome</keyword>
<proteinExistence type="predicted"/>
<comment type="caution">
    <text evidence="1">The sequence shown here is derived from an EMBL/GenBank/DDBJ whole genome shotgun (WGS) entry which is preliminary data.</text>
</comment>
<dbReference type="EMBL" id="JBHUHQ010000006">
    <property type="protein sequence ID" value="MFD2043282.1"/>
    <property type="molecule type" value="Genomic_DNA"/>
</dbReference>
<sequence>MYYEIEIRKSLVEAKMNRLKEITYENETFLTTKRNTKKKSNRKKKSQSVTFFRLRKAG</sequence>
<protein>
    <recommendedName>
        <fullName evidence="3">FbpB family small basic protein</fullName>
    </recommendedName>
</protein>
<gene>
    <name evidence="1" type="ORF">ACFSJF_03160</name>
</gene>
<name>A0ABW4VVL4_9BACI</name>
<dbReference type="RefSeq" id="WP_377555010.1">
    <property type="nucleotide sequence ID" value="NZ_JBHUHQ010000006.1"/>
</dbReference>
<evidence type="ECO:0000313" key="1">
    <source>
        <dbReference type="EMBL" id="MFD2043282.1"/>
    </source>
</evidence>
<evidence type="ECO:0000313" key="2">
    <source>
        <dbReference type="Proteomes" id="UP001597383"/>
    </source>
</evidence>
<evidence type="ECO:0008006" key="3">
    <source>
        <dbReference type="Google" id="ProtNLM"/>
    </source>
</evidence>
<dbReference type="Proteomes" id="UP001597383">
    <property type="component" value="Unassembled WGS sequence"/>
</dbReference>
<reference evidence="2" key="1">
    <citation type="journal article" date="2019" name="Int. J. Syst. Evol. Microbiol.">
        <title>The Global Catalogue of Microorganisms (GCM) 10K type strain sequencing project: providing services to taxonomists for standard genome sequencing and annotation.</title>
        <authorList>
            <consortium name="The Broad Institute Genomics Platform"/>
            <consortium name="The Broad Institute Genome Sequencing Center for Infectious Disease"/>
            <person name="Wu L."/>
            <person name="Ma J."/>
        </authorList>
    </citation>
    <scope>NUCLEOTIDE SEQUENCE [LARGE SCALE GENOMIC DNA]</scope>
    <source>
        <strain evidence="2">R28</strain>
    </source>
</reference>